<dbReference type="AlphaFoldDB" id="A0A3R7N1Y4"/>
<feature type="non-terminal residue" evidence="2">
    <location>
        <position position="1"/>
    </location>
</feature>
<name>A0A3R7N1Y4_TRYRA</name>
<dbReference type="GeneID" id="40334391"/>
<proteinExistence type="predicted"/>
<dbReference type="Proteomes" id="UP000283634">
    <property type="component" value="Unassembled WGS sequence"/>
</dbReference>
<reference evidence="2 3" key="1">
    <citation type="journal article" date="2018" name="BMC Genomics">
        <title>Genomic comparison of Trypanosoma conorhini and Trypanosoma rangeli to Trypanosoma cruzi strains of high and low virulence.</title>
        <authorList>
            <person name="Bradwell K.R."/>
            <person name="Koparde V.N."/>
            <person name="Matveyev A.V."/>
            <person name="Serrano M.G."/>
            <person name="Alves J.M."/>
            <person name="Parikh H."/>
            <person name="Huang B."/>
            <person name="Lee V."/>
            <person name="Espinosa-Alvarez O."/>
            <person name="Ortiz P.A."/>
            <person name="Costa-Martins A.G."/>
            <person name="Teixeira M.M."/>
            <person name="Buck G.A."/>
        </authorList>
    </citation>
    <scope>NUCLEOTIDE SEQUENCE [LARGE SCALE GENOMIC DNA]</scope>
    <source>
        <strain evidence="2 3">AM80</strain>
    </source>
</reference>
<organism evidence="2 3">
    <name type="scientific">Trypanosoma rangeli</name>
    <dbReference type="NCBI Taxonomy" id="5698"/>
    <lineage>
        <taxon>Eukaryota</taxon>
        <taxon>Discoba</taxon>
        <taxon>Euglenozoa</taxon>
        <taxon>Kinetoplastea</taxon>
        <taxon>Metakinetoplastina</taxon>
        <taxon>Trypanosomatida</taxon>
        <taxon>Trypanosomatidae</taxon>
        <taxon>Trypanosoma</taxon>
        <taxon>Herpetosoma</taxon>
    </lineage>
</organism>
<comment type="caution">
    <text evidence="2">The sequence shown here is derived from an EMBL/GenBank/DDBJ whole genome shotgun (WGS) entry which is preliminary data.</text>
</comment>
<keyword evidence="3" id="KW-1185">Reference proteome</keyword>
<feature type="region of interest" description="Disordered" evidence="1">
    <location>
        <begin position="81"/>
        <end position="108"/>
    </location>
</feature>
<evidence type="ECO:0000256" key="1">
    <source>
        <dbReference type="SAM" id="MobiDB-lite"/>
    </source>
</evidence>
<gene>
    <name evidence="2" type="ORF">TraAM80_10458</name>
</gene>
<evidence type="ECO:0000313" key="2">
    <source>
        <dbReference type="EMBL" id="RNE94996.1"/>
    </source>
</evidence>
<feature type="region of interest" description="Disordered" evidence="1">
    <location>
        <begin position="125"/>
        <end position="150"/>
    </location>
</feature>
<feature type="compositionally biased region" description="Basic and acidic residues" evidence="1">
    <location>
        <begin position="81"/>
        <end position="95"/>
    </location>
</feature>
<accession>A0A3R7N1Y4</accession>
<protein>
    <submittedName>
        <fullName evidence="2">Uncharacterized protein</fullName>
    </submittedName>
</protein>
<dbReference type="EMBL" id="MKGL01000984">
    <property type="protein sequence ID" value="RNE94996.1"/>
    <property type="molecule type" value="Genomic_DNA"/>
</dbReference>
<sequence length="150" mass="16616">KCYYANPLKSFSVAAVTVLRLRGRLHHPPEGIASAPFTTLCENLDVESEPPCRSRLPLEKWGRRRKCNLGFGIFEARCAKSDKTEEANTKQDKLLKQQTKRSSLPQQAGAAVRVVAGCGQTRVWVTEHPAKEPSQRPNNATLGHPQSLQA</sequence>
<feature type="compositionally biased region" description="Polar residues" evidence="1">
    <location>
        <begin position="135"/>
        <end position="150"/>
    </location>
</feature>
<evidence type="ECO:0000313" key="3">
    <source>
        <dbReference type="Proteomes" id="UP000283634"/>
    </source>
</evidence>
<dbReference type="RefSeq" id="XP_029233080.1">
    <property type="nucleotide sequence ID" value="XM_029387075.1"/>
</dbReference>